<evidence type="ECO:0000259" key="2">
    <source>
        <dbReference type="Pfam" id="PF00266"/>
    </source>
</evidence>
<reference evidence="3 4" key="1">
    <citation type="submission" date="2019-02" db="EMBL/GenBank/DDBJ databases">
        <title>Deep-cultivation of Planctomycetes and their phenomic and genomic characterization uncovers novel biology.</title>
        <authorList>
            <person name="Wiegand S."/>
            <person name="Jogler M."/>
            <person name="Boedeker C."/>
            <person name="Pinto D."/>
            <person name="Vollmers J."/>
            <person name="Rivas-Marin E."/>
            <person name="Kohn T."/>
            <person name="Peeters S.H."/>
            <person name="Heuer A."/>
            <person name="Rast P."/>
            <person name="Oberbeckmann S."/>
            <person name="Bunk B."/>
            <person name="Jeske O."/>
            <person name="Meyerdierks A."/>
            <person name="Storesund J.E."/>
            <person name="Kallscheuer N."/>
            <person name="Luecker S."/>
            <person name="Lage O.M."/>
            <person name="Pohl T."/>
            <person name="Merkel B.J."/>
            <person name="Hornburger P."/>
            <person name="Mueller R.-W."/>
            <person name="Bruemmer F."/>
            <person name="Labrenz M."/>
            <person name="Spormann A.M."/>
            <person name="Op Den Camp H."/>
            <person name="Overmann J."/>
            <person name="Amann R."/>
            <person name="Jetten M.S.M."/>
            <person name="Mascher T."/>
            <person name="Medema M.H."/>
            <person name="Devos D.P."/>
            <person name="Kaster A.-K."/>
            <person name="Ovreas L."/>
            <person name="Rohde M."/>
            <person name="Galperin M.Y."/>
            <person name="Jogler C."/>
        </authorList>
    </citation>
    <scope>NUCLEOTIDE SEQUENCE [LARGE SCALE GENOMIC DNA]</scope>
    <source>
        <strain evidence="3 4">KOR34</strain>
    </source>
</reference>
<sequence>MLSVRDDFLAFTCDPTLVYLDSAATTLKPRCVVDEVSWCLTEGASAIYRGVHRRGVELTARFDDARATIARWFGVADDEVVITTGATGAINLVRNGWPDLNSVVTTIVEHHSNLLPWTNVQSCRTLPCDPCGRVSAEDLDKELLSAPADLVAVSHVSNVLGVIQPVSELAEVAHRHGALLLLDAAQSASHLPVEPNLCGADFIACSGHKMLGPSGVGALVATSEALARLKPISWGGGMVESVSPDDVRLQPAPRRFEAGTPPVESVLGWATALDYLESIGRENLTEHTRALTLAAIKRFSGVRGVRVHGPADVEEQLGIVSLSVDGWESHAAARVLSQRGNICVRSGFHCAEPLHQRLGLRPTLRLSFQAYNDHSDIEKACAVIEQLAQTQIG</sequence>
<keyword evidence="3" id="KW-0808">Transferase</keyword>
<dbReference type="PANTHER" id="PTHR43586">
    <property type="entry name" value="CYSTEINE DESULFURASE"/>
    <property type="match status" value="1"/>
</dbReference>
<evidence type="ECO:0000256" key="1">
    <source>
        <dbReference type="ARBA" id="ARBA00022898"/>
    </source>
</evidence>
<evidence type="ECO:0000313" key="3">
    <source>
        <dbReference type="EMBL" id="TWT33770.1"/>
    </source>
</evidence>
<dbReference type="AlphaFoldDB" id="A0A5C5V6N0"/>
<dbReference type="InterPro" id="IPR000192">
    <property type="entry name" value="Aminotrans_V_dom"/>
</dbReference>
<comment type="caution">
    <text evidence="3">The sequence shown here is derived from an EMBL/GenBank/DDBJ whole genome shotgun (WGS) entry which is preliminary data.</text>
</comment>
<dbReference type="RefSeq" id="WP_146566664.1">
    <property type="nucleotide sequence ID" value="NZ_SIHJ01000002.1"/>
</dbReference>
<dbReference type="GO" id="GO:0031071">
    <property type="term" value="F:cysteine desulfurase activity"/>
    <property type="evidence" value="ECO:0007669"/>
    <property type="project" value="UniProtKB-EC"/>
</dbReference>
<dbReference type="Proteomes" id="UP000316714">
    <property type="component" value="Unassembled WGS sequence"/>
</dbReference>
<proteinExistence type="predicted"/>
<keyword evidence="4" id="KW-1185">Reference proteome</keyword>
<evidence type="ECO:0000313" key="4">
    <source>
        <dbReference type="Proteomes" id="UP000316714"/>
    </source>
</evidence>
<dbReference type="PANTHER" id="PTHR43586:SF8">
    <property type="entry name" value="CYSTEINE DESULFURASE 1, CHLOROPLASTIC"/>
    <property type="match status" value="1"/>
</dbReference>
<gene>
    <name evidence="3" type="primary">csd_4</name>
    <name evidence="3" type="ORF">KOR34_36040</name>
</gene>
<dbReference type="EC" id="2.8.1.7" evidence="3"/>
<dbReference type="SUPFAM" id="SSF53383">
    <property type="entry name" value="PLP-dependent transferases"/>
    <property type="match status" value="1"/>
</dbReference>
<dbReference type="EMBL" id="SIHJ01000002">
    <property type="protein sequence ID" value="TWT33770.1"/>
    <property type="molecule type" value="Genomic_DNA"/>
</dbReference>
<dbReference type="OrthoDB" id="9804366at2"/>
<dbReference type="Gene3D" id="3.40.640.10">
    <property type="entry name" value="Type I PLP-dependent aspartate aminotransferase-like (Major domain)"/>
    <property type="match status" value="1"/>
</dbReference>
<accession>A0A5C5V6N0</accession>
<keyword evidence="1" id="KW-0663">Pyridoxal phosphate</keyword>
<dbReference type="InterPro" id="IPR015422">
    <property type="entry name" value="PyrdxlP-dep_Trfase_small"/>
</dbReference>
<name>A0A5C5V6N0_9BACT</name>
<dbReference type="InterPro" id="IPR015421">
    <property type="entry name" value="PyrdxlP-dep_Trfase_major"/>
</dbReference>
<protein>
    <submittedName>
        <fullName evidence="3">Putative cysteine desulfurase</fullName>
        <ecNumber evidence="3">2.8.1.7</ecNumber>
    </submittedName>
</protein>
<dbReference type="Pfam" id="PF00266">
    <property type="entry name" value="Aminotran_5"/>
    <property type="match status" value="1"/>
</dbReference>
<dbReference type="InterPro" id="IPR015424">
    <property type="entry name" value="PyrdxlP-dep_Trfase"/>
</dbReference>
<organism evidence="3 4">
    <name type="scientific">Posidoniimonas corsicana</name>
    <dbReference type="NCBI Taxonomy" id="1938618"/>
    <lineage>
        <taxon>Bacteria</taxon>
        <taxon>Pseudomonadati</taxon>
        <taxon>Planctomycetota</taxon>
        <taxon>Planctomycetia</taxon>
        <taxon>Pirellulales</taxon>
        <taxon>Lacipirellulaceae</taxon>
        <taxon>Posidoniimonas</taxon>
    </lineage>
</organism>
<dbReference type="Gene3D" id="3.90.1150.10">
    <property type="entry name" value="Aspartate Aminotransferase, domain 1"/>
    <property type="match status" value="1"/>
</dbReference>
<feature type="domain" description="Aminotransferase class V" evidence="2">
    <location>
        <begin position="18"/>
        <end position="379"/>
    </location>
</feature>